<protein>
    <submittedName>
        <fullName evidence="2">Uncharacterized protein</fullName>
    </submittedName>
</protein>
<evidence type="ECO:0000313" key="3">
    <source>
        <dbReference type="Proteomes" id="UP000254425"/>
    </source>
</evidence>
<dbReference type="EMBL" id="CP031320">
    <property type="protein sequence ID" value="AXK34488.1"/>
    <property type="molecule type" value="Genomic_DNA"/>
</dbReference>
<evidence type="ECO:0000313" key="2">
    <source>
        <dbReference type="EMBL" id="AXK34488.1"/>
    </source>
</evidence>
<reference evidence="2 3" key="1">
    <citation type="submission" date="2018-07" db="EMBL/GenBank/DDBJ databases">
        <title>Draft genome of the type strain Streptomyces armeniacus ATCC 15676.</title>
        <authorList>
            <person name="Labana P."/>
            <person name="Gosse J.T."/>
            <person name="Boddy C.N."/>
        </authorList>
    </citation>
    <scope>NUCLEOTIDE SEQUENCE [LARGE SCALE GENOMIC DNA]</scope>
    <source>
        <strain evidence="2 3">ATCC 15676</strain>
    </source>
</reference>
<gene>
    <name evidence="2" type="ORF">DVA86_19405</name>
</gene>
<dbReference type="KEGG" id="sarm:DVA86_19405"/>
<sequence>MEPRQLWDRNAVLAEAFCRSDENVRDVQGTLDDAQAARSRMLAAFAVTVRNDGAVADLLGLTEREVRIARRTVGKEDARAVADELLTAPAANPPTAEEQHLANGVPDGSGYAQSQTQPQPQVGQTQLQAHVQAQQAQAQAQQTQQTQAQQAQAQAQVTGAGAAAGAGTEPVWSAAMDAVLVGGWQTGVDLQVLAAEFGLDLSRLVTRAQQLSVQGRLGPYRGAYAPEEAAGRHRRGSGAVQTDAYGIPTQQATSGWDVTAVTDPTQAGWNAAVQQAWGQDPNRTYTGDTAGGTHDWDGILHEWGDNPAVQENPAQSYQQSYQQQAWPQYT</sequence>
<dbReference type="AlphaFoldDB" id="A0A345XS72"/>
<evidence type="ECO:0000256" key="1">
    <source>
        <dbReference type="SAM" id="MobiDB-lite"/>
    </source>
</evidence>
<accession>A0A345XS72</accession>
<name>A0A345XS72_9ACTN</name>
<organism evidence="2 3">
    <name type="scientific">Streptomyces armeniacus</name>
    <dbReference type="NCBI Taxonomy" id="83291"/>
    <lineage>
        <taxon>Bacteria</taxon>
        <taxon>Bacillati</taxon>
        <taxon>Actinomycetota</taxon>
        <taxon>Actinomycetes</taxon>
        <taxon>Kitasatosporales</taxon>
        <taxon>Streptomycetaceae</taxon>
        <taxon>Streptomyces</taxon>
    </lineage>
</organism>
<feature type="region of interest" description="Disordered" evidence="1">
    <location>
        <begin position="89"/>
        <end position="128"/>
    </location>
</feature>
<dbReference type="Proteomes" id="UP000254425">
    <property type="component" value="Chromosome"/>
</dbReference>
<feature type="compositionally biased region" description="Low complexity" evidence="1">
    <location>
        <begin position="113"/>
        <end position="128"/>
    </location>
</feature>
<keyword evidence="3" id="KW-1185">Reference proteome</keyword>
<proteinExistence type="predicted"/>